<dbReference type="EMBL" id="UAUU01000011">
    <property type="protein sequence ID" value="SPZ95073.1"/>
    <property type="molecule type" value="Genomic_DNA"/>
</dbReference>
<dbReference type="PIRSF" id="PIRSF018266">
    <property type="entry name" value="FecR"/>
    <property type="match status" value="1"/>
</dbReference>
<accession>A0A2X2JTD7</accession>
<proteinExistence type="predicted"/>
<dbReference type="Pfam" id="PF04773">
    <property type="entry name" value="FecR"/>
    <property type="match status" value="1"/>
</dbReference>
<dbReference type="InterPro" id="IPR012373">
    <property type="entry name" value="Ferrdict_sens_TM"/>
</dbReference>
<sequence>MNNEKNEIEPLTDQESKEVWEKLTSRIKDYELKKQKRKMIRFTSLMVAAILVLIGSIVSYRSLYIPDVYQATQNVLTITLKDGSIVTLSKGAKLTVEKSFPSDTRDVLLEGDAIFNVSKSKTHPFIVHAGNYQAKVLGTIFKVVQSGSNLNIDLYEGKVQVTQNERIKESYVIHPNETFSNLGDTKVAVITPTKKETSEKTASKVSISFRDYDLQQAISTIEKIYGIKIIFPENRSYSKISIVAPEETADKLLERVAIQLNLNIEKVNENTFQLEE</sequence>
<organism evidence="2 3">
    <name type="scientific">Sphingobacterium multivorum</name>
    <dbReference type="NCBI Taxonomy" id="28454"/>
    <lineage>
        <taxon>Bacteria</taxon>
        <taxon>Pseudomonadati</taxon>
        <taxon>Bacteroidota</taxon>
        <taxon>Sphingobacteriia</taxon>
        <taxon>Sphingobacteriales</taxon>
        <taxon>Sphingobacteriaceae</taxon>
        <taxon>Sphingobacterium</taxon>
    </lineage>
</organism>
<dbReference type="GO" id="GO:0016989">
    <property type="term" value="F:sigma factor antagonist activity"/>
    <property type="evidence" value="ECO:0007669"/>
    <property type="project" value="TreeGrafter"/>
</dbReference>
<reference evidence="2 3" key="1">
    <citation type="submission" date="2018-06" db="EMBL/GenBank/DDBJ databases">
        <authorList>
            <consortium name="Pathogen Informatics"/>
            <person name="Doyle S."/>
        </authorList>
    </citation>
    <scope>NUCLEOTIDE SEQUENCE [LARGE SCALE GENOMIC DNA]</scope>
    <source>
        <strain evidence="2 3">NCTC11343</strain>
    </source>
</reference>
<dbReference type="RefSeq" id="WP_061084798.1">
    <property type="nucleotide sequence ID" value="NZ_CP069793.1"/>
</dbReference>
<evidence type="ECO:0000313" key="3">
    <source>
        <dbReference type="Proteomes" id="UP000251241"/>
    </source>
</evidence>
<dbReference type="PANTHER" id="PTHR30273">
    <property type="entry name" value="PERIPLASMIC SIGNAL SENSOR AND SIGMA FACTOR ACTIVATOR FECR-RELATED"/>
    <property type="match status" value="1"/>
</dbReference>
<dbReference type="Proteomes" id="UP000251241">
    <property type="component" value="Unassembled WGS sequence"/>
</dbReference>
<protein>
    <submittedName>
        <fullName evidence="2">Fec operon regulator FecR</fullName>
    </submittedName>
</protein>
<dbReference type="Gene3D" id="2.60.120.1440">
    <property type="match status" value="1"/>
</dbReference>
<dbReference type="AlphaFoldDB" id="A0A2X2JTD7"/>
<dbReference type="PANTHER" id="PTHR30273:SF2">
    <property type="entry name" value="PROTEIN FECR"/>
    <property type="match status" value="1"/>
</dbReference>
<dbReference type="InterPro" id="IPR006860">
    <property type="entry name" value="FecR"/>
</dbReference>
<evidence type="ECO:0000313" key="2">
    <source>
        <dbReference type="EMBL" id="SPZ95073.1"/>
    </source>
</evidence>
<evidence type="ECO:0000259" key="1">
    <source>
        <dbReference type="Pfam" id="PF04773"/>
    </source>
</evidence>
<dbReference type="GeneID" id="99065421"/>
<name>A0A2X2JTD7_SPHMU</name>
<feature type="domain" description="FecR protein" evidence="1">
    <location>
        <begin position="72"/>
        <end position="160"/>
    </location>
</feature>
<gene>
    <name evidence="2" type="ORF">NCTC11343_05743</name>
</gene>